<gene>
    <name evidence="1" type="ORF">BB561_002602</name>
</gene>
<proteinExistence type="predicted"/>
<accession>A0A2T9YPT7</accession>
<dbReference type="OrthoDB" id="10449903at2759"/>
<dbReference type="Proteomes" id="UP000245383">
    <property type="component" value="Unassembled WGS sequence"/>
</dbReference>
<sequence length="1639" mass="189013">MLDILSQVKSNVAVVSTLDLDKVSFPQPSTPHNHNPCPKALTHELSHHNYNSEYNGKKLLLLGKIKVCTHDVILNHTCPIFLNAGCVIFEDLSDFTNTQKYCQTEQLCNKSPGQNSYEWILKGPILRVSCKDYSDNFNSETCKNPRFCSSCLVNYLDNQFYKSHKKKYNTQVYRHSSDNSLLEHDVFVLLDSWEYFPAPKNLSGKTKQSWSFLQLTNKPIILPNHFQTFLSKYYHQDQNTYQHSIKINANVSSDTTQNLTEFNAISEIEMWYYLCLNPVTNISETPLICDADSSIKKKNLQNTSFAINTDEFRLSKNYKLPCNQNDQTKTQPVNYTSAYTIIGNLLSISPLYTLNCFNIIQNDNADFISQKFSYYILKINLENSNDKIFDLLEKNNSTALFVLVLGNRLSTFYPFFKIGNTIALTNMLEYVGPMLSSESVPVLSSFDSYLPNYFSNNTQIFFIDCLLKCGYYSYPEIEAFYNLSSSHLKKIDSIALIDNTTLNTFNDLIKNNLNQISYLEFKENKLLLNSGAAKLELAGTNKSTLEKLTFINFSSNLAKAKIIANDNSVVHYHGKITAVIDFKSGIFILDNQIVFLSGSSNFFHPWIPITLNSTVKINNVHTAVIQSNDIYSWELSRQFLDNKQDFLKFEHLAKLKDVGKNQNQYKINLIFKRFFDVFSNSDQHKLDNTSKELISEQNKIDDYISHDSKCKANKIENIFSFFIESNKYIWDKATLILNEYTKGLKSEYSKSSNSFHTTSGLVKDTTIDLKNIIYSSGDIGLSGINLFGFLIIDDQGDIYMEDETLKIPVIILQNTENTNIKFFLNRVEKKLLNLNYSQSSGIKELDLKLRDMQIKSKSRINNDYFFDFNTNYKRVWSFEKYFFSISIKPKKIKKTHESNFSGNCGTDFTTSMKLILNLSDATLVDETPDSDLNSLKNLDNFLNADANFIYVVPKTNLSIKKSLEEKTDKFGNKLAYRFEFLAICANLTYKKVDRYTIFGALGEEYTCFFSIPYFTETSNKIVQNSVYLLDISTGISKTIRRQKCVYFETHPNITNIKNVINYEKYNAFSQINLSEWSLCLEQESFINHFYITSNKLYQSFSSNANEFYNQIAKRIVFHKIKVLYQDISVILNKLMYNNKLGNLAGNTNLKSFGTYPLNIVNIAGTFVSLSIVDGINAGINNNYNIKNYNAQKSLQVSDILKINEHDKANEQTDEEFFKSGSITYMTIMSCFEPNVKAKLYLSSNMLEKLKGVVYGTIIQIKDVTIQSFKYRESELVFNETTCTEFNYMIHPEPLLYTASDFEKIKSYQNIQLNDSPLIDKMLNGDLCDVAPTSFYDLLGLVYDSSTFFTENSCNRIINQREKTIKTLVQIENIHSISIDLRCSICYNNIFSDVCLCFKSYNELEYYYEKNWPIIHCSLKLYMCSTNGKTTYLTNVLDISDVSTILLFDLMTWKSIIKLVIESKSVYNLEYRVDIEKLYYRTNVSLSLFKYSESDLDKPPNTREAFFEIKNLYTYLQLILKRPVIYQSRLLIDAKINFEQLIYPIDFMFMQSTISSSFKDENDQNTKAKLGQEISSNGTEIKDQKTDSEFARSFIEYLKSVYSTIPVPIQCYKVKNVNIVDYSRYLAAKISQDEVSLLVE</sequence>
<reference evidence="1 2" key="1">
    <citation type="journal article" date="2018" name="MBio">
        <title>Comparative Genomics Reveals the Core Gene Toolbox for the Fungus-Insect Symbiosis.</title>
        <authorList>
            <person name="Wang Y."/>
            <person name="Stata M."/>
            <person name="Wang W."/>
            <person name="Stajich J.E."/>
            <person name="White M.M."/>
            <person name="Moncalvo J.M."/>
        </authorList>
    </citation>
    <scope>NUCLEOTIDE SEQUENCE [LARGE SCALE GENOMIC DNA]</scope>
    <source>
        <strain evidence="1 2">SWE-8-4</strain>
    </source>
</reference>
<keyword evidence="2" id="KW-1185">Reference proteome</keyword>
<evidence type="ECO:0008006" key="3">
    <source>
        <dbReference type="Google" id="ProtNLM"/>
    </source>
</evidence>
<name>A0A2T9YPT7_9FUNG</name>
<organism evidence="1 2">
    <name type="scientific">Smittium simulii</name>
    <dbReference type="NCBI Taxonomy" id="133385"/>
    <lineage>
        <taxon>Eukaryota</taxon>
        <taxon>Fungi</taxon>
        <taxon>Fungi incertae sedis</taxon>
        <taxon>Zoopagomycota</taxon>
        <taxon>Kickxellomycotina</taxon>
        <taxon>Harpellomycetes</taxon>
        <taxon>Harpellales</taxon>
        <taxon>Legeriomycetaceae</taxon>
        <taxon>Smittium</taxon>
    </lineage>
</organism>
<dbReference type="EMBL" id="MBFR01000094">
    <property type="protein sequence ID" value="PVU94349.1"/>
    <property type="molecule type" value="Genomic_DNA"/>
</dbReference>
<comment type="caution">
    <text evidence="1">The sequence shown here is derived from an EMBL/GenBank/DDBJ whole genome shotgun (WGS) entry which is preliminary data.</text>
</comment>
<protein>
    <recommendedName>
        <fullName evidence="3">CST complex subunit CTC1</fullName>
    </recommendedName>
</protein>
<evidence type="ECO:0000313" key="2">
    <source>
        <dbReference type="Proteomes" id="UP000245383"/>
    </source>
</evidence>
<evidence type="ECO:0000313" key="1">
    <source>
        <dbReference type="EMBL" id="PVU94349.1"/>
    </source>
</evidence>